<proteinExistence type="predicted"/>
<reference evidence="1 2" key="1">
    <citation type="journal article" date="2015" name="Genome Announc.">
        <title>Complete Genome Sequencing of Stenotrophomonas acidaminiphila ZAC14D2_NAIMI4_2, a Multidrug-Resistant Strain Isolated from Sediments of a Polluted River in Mexico, Uncovers New Antibiotic Resistance Genes and a Novel Class-II Lasso Peptide Biosynthesis Gene Cluster.</title>
        <authorList>
            <person name="Vinuesa P."/>
            <person name="Ochoa-Sanchez L.E."/>
        </authorList>
    </citation>
    <scope>NUCLEOTIDE SEQUENCE [LARGE SCALE GENOMIC DNA]</scope>
    <source>
        <strain evidence="1 2">ZAC14D2_NAIMI4_2</strain>
    </source>
</reference>
<sequence length="135" mass="14587">MRWRRPLLLAATLVVTAGCGNRALEQAQRRAVEEIGAQLPRPYRDGLVVESVRRDGDDLVLVIRSADITVAMARARPEVFDALRADEQDAMLALCDEPALAPVRAAGGGARRRFVDADGAVFFDATLKASDCPSP</sequence>
<keyword evidence="2" id="KW-1185">Reference proteome</keyword>
<evidence type="ECO:0000313" key="1">
    <source>
        <dbReference type="EMBL" id="ALJ29476.1"/>
    </source>
</evidence>
<dbReference type="KEGG" id="sacz:AOT14_31290"/>
<dbReference type="PATRIC" id="fig|128780.6.peg.3169"/>
<organism evidence="1 2">
    <name type="scientific">Stenotrophomonas acidaminiphila</name>
    <dbReference type="NCBI Taxonomy" id="128780"/>
    <lineage>
        <taxon>Bacteria</taxon>
        <taxon>Pseudomonadati</taxon>
        <taxon>Pseudomonadota</taxon>
        <taxon>Gammaproteobacteria</taxon>
        <taxon>Lysobacterales</taxon>
        <taxon>Lysobacteraceae</taxon>
        <taxon>Stenotrophomonas</taxon>
    </lineage>
</organism>
<dbReference type="OrthoDB" id="5966291at2"/>
<accession>A0A0R0DJ14</accession>
<dbReference type="EMBL" id="CP012900">
    <property type="protein sequence ID" value="ALJ29476.1"/>
    <property type="molecule type" value="Genomic_DNA"/>
</dbReference>
<gene>
    <name evidence="1" type="ORF">AOT14_31290</name>
</gene>
<dbReference type="AlphaFoldDB" id="A0A0R0DJ14"/>
<dbReference type="PROSITE" id="PS51257">
    <property type="entry name" value="PROKAR_LIPOPROTEIN"/>
    <property type="match status" value="1"/>
</dbReference>
<evidence type="ECO:0000313" key="2">
    <source>
        <dbReference type="Proteomes" id="UP000061010"/>
    </source>
</evidence>
<dbReference type="Proteomes" id="UP000061010">
    <property type="component" value="Chromosome"/>
</dbReference>
<name>A0A0R0DJ14_9GAMM</name>
<protein>
    <submittedName>
        <fullName evidence="1">Uncharacterized protein</fullName>
    </submittedName>
</protein>
<dbReference type="RefSeq" id="WP_054667761.1">
    <property type="nucleotide sequence ID" value="NZ_CP043570.1"/>
</dbReference>